<dbReference type="InterPro" id="IPR036152">
    <property type="entry name" value="Asp/glu_Ase-like_sf"/>
</dbReference>
<dbReference type="GO" id="GO:0006450">
    <property type="term" value="P:regulation of translational fidelity"/>
    <property type="evidence" value="ECO:0007669"/>
    <property type="project" value="InterPro"/>
</dbReference>
<keyword evidence="3 5" id="KW-0067">ATP-binding</keyword>
<dbReference type="InterPro" id="IPR037222">
    <property type="entry name" value="GatD_N_sf"/>
</dbReference>
<dbReference type="PROSITE" id="PS00144">
    <property type="entry name" value="ASN_GLN_ASE_1"/>
    <property type="match status" value="1"/>
</dbReference>
<dbReference type="Pfam" id="PF17763">
    <property type="entry name" value="Asparaginase_C"/>
    <property type="match status" value="1"/>
</dbReference>
<dbReference type="PROSITE" id="PS00917">
    <property type="entry name" value="ASN_GLN_ASE_2"/>
    <property type="match status" value="1"/>
</dbReference>
<feature type="domain" description="GatD N-terminal" evidence="11">
    <location>
        <begin position="17"/>
        <end position="69"/>
    </location>
</feature>
<gene>
    <name evidence="5" type="primary">gatD</name>
    <name evidence="12" type="ORF">AKJ43_00575</name>
</gene>
<evidence type="ECO:0000256" key="2">
    <source>
        <dbReference type="ARBA" id="ARBA00022741"/>
    </source>
</evidence>
<dbReference type="SUPFAM" id="SSF141300">
    <property type="entry name" value="GatD N-terminal domain-like"/>
    <property type="match status" value="1"/>
</dbReference>
<dbReference type="InterPro" id="IPR006033">
    <property type="entry name" value="AsnA_fam"/>
</dbReference>
<dbReference type="NCBIfam" id="TIGR02153">
    <property type="entry name" value="gatD_arch"/>
    <property type="match status" value="1"/>
</dbReference>
<keyword evidence="12" id="KW-0808">Transferase</keyword>
<dbReference type="SUPFAM" id="SSF53774">
    <property type="entry name" value="Glutaminase/Asparaginase"/>
    <property type="match status" value="1"/>
</dbReference>
<dbReference type="PIRSF" id="PIRSF001220">
    <property type="entry name" value="L-ASNase_gatD"/>
    <property type="match status" value="1"/>
</dbReference>
<evidence type="ECO:0000256" key="1">
    <source>
        <dbReference type="ARBA" id="ARBA00022598"/>
    </source>
</evidence>
<feature type="domain" description="L-asparaginase N-terminal" evidence="9">
    <location>
        <begin position="94"/>
        <end position="287"/>
    </location>
</feature>
<dbReference type="GO" id="GO:0050567">
    <property type="term" value="F:glutaminyl-tRNA synthase (glutamine-hydrolyzing) activity"/>
    <property type="evidence" value="ECO:0007669"/>
    <property type="project" value="UniProtKB-UniRule"/>
</dbReference>
<evidence type="ECO:0000259" key="9">
    <source>
        <dbReference type="Pfam" id="PF00710"/>
    </source>
</evidence>
<dbReference type="GO" id="GO:0004067">
    <property type="term" value="F:asparaginase activity"/>
    <property type="evidence" value="ECO:0007669"/>
    <property type="project" value="UniProtKB-UniRule"/>
</dbReference>
<evidence type="ECO:0000259" key="11">
    <source>
        <dbReference type="Pfam" id="PF18195"/>
    </source>
</evidence>
<dbReference type="GO" id="GO:0006412">
    <property type="term" value="P:translation"/>
    <property type="evidence" value="ECO:0007669"/>
    <property type="project" value="UniProtKB-UniRule"/>
</dbReference>
<dbReference type="Gene3D" id="3.40.50.1170">
    <property type="entry name" value="L-asparaginase, N-terminal domain"/>
    <property type="match status" value="1"/>
</dbReference>
<evidence type="ECO:0000313" key="13">
    <source>
        <dbReference type="Proteomes" id="UP000070400"/>
    </source>
</evidence>
<keyword evidence="1 5" id="KW-0436">Ligase</keyword>
<comment type="subunit">
    <text evidence="5 8">Heterodimer of GatD and GatE.</text>
</comment>
<keyword evidence="2 5" id="KW-0547">Nucleotide-binding</keyword>
<dbReference type="Gene3D" id="3.40.50.40">
    <property type="match status" value="1"/>
</dbReference>
<feature type="active site" evidence="5 7">
    <location>
        <position position="179"/>
    </location>
</feature>
<organism evidence="12 13">
    <name type="scientific">candidate division MSBL1 archaeon SCGC-AAA261D19</name>
    <dbReference type="NCBI Taxonomy" id="1698273"/>
    <lineage>
        <taxon>Archaea</taxon>
        <taxon>Methanobacteriati</taxon>
        <taxon>Methanobacteriota</taxon>
        <taxon>candidate division MSBL1</taxon>
    </lineage>
</organism>
<evidence type="ECO:0000256" key="6">
    <source>
        <dbReference type="PROSITE-ProRule" id="PRU10099"/>
    </source>
</evidence>
<name>A0A133V8J7_9EURY</name>
<feature type="active site" evidence="5 6">
    <location>
        <position position="103"/>
    </location>
</feature>
<accession>A0A133V8J7</accession>
<dbReference type="GO" id="GO:0005524">
    <property type="term" value="F:ATP binding"/>
    <property type="evidence" value="ECO:0007669"/>
    <property type="project" value="UniProtKB-KW"/>
</dbReference>
<dbReference type="NCBIfam" id="NF003217">
    <property type="entry name" value="PRK04183.1"/>
    <property type="match status" value="1"/>
</dbReference>
<comment type="caution">
    <text evidence="12">The sequence shown here is derived from an EMBL/GenBank/DDBJ whole genome shotgun (WGS) entry which is preliminary data.</text>
</comment>
<keyword evidence="13" id="KW-1185">Reference proteome</keyword>
<dbReference type="InterPro" id="IPR020827">
    <property type="entry name" value="Asparaginase/glutaminase_AS1"/>
</dbReference>
<dbReference type="InterPro" id="IPR037152">
    <property type="entry name" value="L-asparaginase_N_sf"/>
</dbReference>
<dbReference type="PRINTS" id="PR00139">
    <property type="entry name" value="ASNGLNASE"/>
</dbReference>
<protein>
    <recommendedName>
        <fullName evidence="5 8">Glutamyl-tRNA(Gln) amidotransferase subunit D</fullName>
        <shortName evidence="5">Glu-ADT subunit D</shortName>
        <ecNumber evidence="5 8">6.3.5.-</ecNumber>
    </recommendedName>
</protein>
<dbReference type="Pfam" id="PF00710">
    <property type="entry name" value="Asparaginase"/>
    <property type="match status" value="1"/>
</dbReference>
<comment type="similarity">
    <text evidence="5 8">Belongs to the asparaginase 1 family. GatD subfamily.</text>
</comment>
<dbReference type="EMBL" id="LHXX01000004">
    <property type="protein sequence ID" value="KXB02764.1"/>
    <property type="molecule type" value="Genomic_DNA"/>
</dbReference>
<dbReference type="InterPro" id="IPR027473">
    <property type="entry name" value="L-asparaginase_C"/>
</dbReference>
<dbReference type="FunFam" id="3.40.50.1170:FF:000001">
    <property type="entry name" value="L-asparaginase 2"/>
    <property type="match status" value="1"/>
</dbReference>
<reference evidence="12 13" key="1">
    <citation type="journal article" date="2016" name="Sci. Rep.">
        <title>Metabolic traits of an uncultured archaeal lineage -MSBL1- from brine pools of the Red Sea.</title>
        <authorList>
            <person name="Mwirichia R."/>
            <person name="Alam I."/>
            <person name="Rashid M."/>
            <person name="Vinu M."/>
            <person name="Ba-Alawi W."/>
            <person name="Anthony Kamau A."/>
            <person name="Kamanda Ngugi D."/>
            <person name="Goker M."/>
            <person name="Klenk H.P."/>
            <person name="Bajic V."/>
            <person name="Stingl U."/>
        </authorList>
    </citation>
    <scope>NUCLEOTIDE SEQUENCE [LARGE SCALE GENOMIC DNA]</scope>
    <source>
        <strain evidence="12">SCGC-AAA261D19</strain>
    </source>
</reference>
<evidence type="ECO:0000256" key="8">
    <source>
        <dbReference type="RuleBase" id="RU004457"/>
    </source>
</evidence>
<dbReference type="CDD" id="cd08962">
    <property type="entry name" value="GatD"/>
    <property type="match status" value="1"/>
</dbReference>
<comment type="function">
    <text evidence="5 8">Allows the formation of correctly charged Gln-tRNA(Gln) through the transamidation of misacylated Glu-tRNA(Gln) in organisms which lack glutaminyl-tRNA synthetase. The reaction takes place in the presence of glutamine and ATP through an activated gamma-phospho-Glu-tRNA(Gln). The GatDE system is specific for glutamate and does not act on aspartate.</text>
</comment>
<dbReference type="InterPro" id="IPR040918">
    <property type="entry name" value="GatD_N"/>
</dbReference>
<dbReference type="InterPro" id="IPR040919">
    <property type="entry name" value="Asparaginase_C"/>
</dbReference>
<dbReference type="EC" id="6.3.5.-" evidence="5 8"/>
<evidence type="ECO:0000256" key="3">
    <source>
        <dbReference type="ARBA" id="ARBA00022840"/>
    </source>
</evidence>
<dbReference type="PANTHER" id="PTHR11707">
    <property type="entry name" value="L-ASPARAGINASE"/>
    <property type="match status" value="1"/>
</dbReference>
<feature type="active site" evidence="5">
    <location>
        <position position="180"/>
    </location>
</feature>
<dbReference type="AlphaFoldDB" id="A0A133V8J7"/>
<dbReference type="Proteomes" id="UP000070400">
    <property type="component" value="Unassembled WGS sequence"/>
</dbReference>
<dbReference type="PATRIC" id="fig|1698273.3.peg.456"/>
<feature type="domain" description="Asparaginase/glutaminase C-terminal" evidence="10">
    <location>
        <begin position="305"/>
        <end position="418"/>
    </location>
</feature>
<dbReference type="InterPro" id="IPR011878">
    <property type="entry name" value="GatD"/>
</dbReference>
<dbReference type="SMART" id="SM00870">
    <property type="entry name" value="Asparaginase"/>
    <property type="match status" value="1"/>
</dbReference>
<evidence type="ECO:0000313" key="12">
    <source>
        <dbReference type="EMBL" id="KXB02764.1"/>
    </source>
</evidence>
<dbReference type="InterPro" id="IPR027474">
    <property type="entry name" value="L-asparaginase_N"/>
</dbReference>
<dbReference type="HAMAP" id="MF_00586">
    <property type="entry name" value="GatD"/>
    <property type="match status" value="1"/>
</dbReference>
<feature type="active site" evidence="5">
    <location>
        <position position="257"/>
    </location>
</feature>
<dbReference type="PIRSF" id="PIRSF500175">
    <property type="entry name" value="Glu_ADT_D"/>
    <property type="match status" value="1"/>
</dbReference>
<dbReference type="Gene3D" id="2.30.30.520">
    <property type="match status" value="1"/>
</dbReference>
<evidence type="ECO:0000259" key="10">
    <source>
        <dbReference type="Pfam" id="PF17763"/>
    </source>
</evidence>
<evidence type="ECO:0000256" key="7">
    <source>
        <dbReference type="PROSITE-ProRule" id="PRU10100"/>
    </source>
</evidence>
<dbReference type="NCBIfam" id="TIGR00519">
    <property type="entry name" value="asnASE_I"/>
    <property type="match status" value="1"/>
</dbReference>
<sequence>MGGYRGKARELLESKSISVGDRVKIRKKGRTYEGLLMPRIELGDPNHLVVKLDSGYNVGVKVEEALEIAKMKGGKAPKMRMPPLKFERDPDKPNITIVGTGGTVASRVDYRTGAVHPAFSAQEIYNAVPELVDMANIKAVTACNVLSENMTPKLWAKVGETVADELNGEASGVVIAHGTDTMGYTAAALSFMLQDLSKPVVLVGSQRSSDRPSSDATLNLIGAVAAAGADMAGVCGVMHGSTEDKYCLIHRGTKMRKCHTSRRDAFQSVNVLPLGMIRNGKLELFQDVKRRSDAEVKVDSKFEEKVALIKTFPNIQSVVVEDLLDRGYRGIVLEGTGLGHVPESLYSGIKRAKKEGVPVVMTSQCIWGRVNMRVYSTGRDLLELDVISGGDMLPETAYVKLMWVLGHTQNFEEVRGLMRKNLAGELTSRTRPDTFMKSFLPEG</sequence>
<dbReference type="InterPro" id="IPR027475">
    <property type="entry name" value="Asparaginase/glutaminase_AS2"/>
</dbReference>
<dbReference type="InterPro" id="IPR006034">
    <property type="entry name" value="Asparaginase/glutaminase-like"/>
</dbReference>
<dbReference type="GO" id="GO:0006520">
    <property type="term" value="P:amino acid metabolic process"/>
    <property type="evidence" value="ECO:0007669"/>
    <property type="project" value="InterPro"/>
</dbReference>
<dbReference type="PANTHER" id="PTHR11707:SF28">
    <property type="entry name" value="60 KDA LYSOPHOSPHOLIPASE"/>
    <property type="match status" value="1"/>
</dbReference>
<dbReference type="GO" id="GO:0016740">
    <property type="term" value="F:transferase activity"/>
    <property type="evidence" value="ECO:0007669"/>
    <property type="project" value="UniProtKB-KW"/>
</dbReference>
<dbReference type="Pfam" id="PF18195">
    <property type="entry name" value="GatD_N"/>
    <property type="match status" value="1"/>
</dbReference>
<comment type="catalytic activity">
    <reaction evidence="5 8">
        <text>L-glutamyl-tRNA(Gln) + L-glutamine + ATP + H2O = L-glutaminyl-tRNA(Gln) + L-glutamate + ADP + phosphate + H(+)</text>
        <dbReference type="Rhea" id="RHEA:17521"/>
        <dbReference type="Rhea" id="RHEA-COMP:9681"/>
        <dbReference type="Rhea" id="RHEA-COMP:9684"/>
        <dbReference type="ChEBI" id="CHEBI:15377"/>
        <dbReference type="ChEBI" id="CHEBI:15378"/>
        <dbReference type="ChEBI" id="CHEBI:29985"/>
        <dbReference type="ChEBI" id="CHEBI:30616"/>
        <dbReference type="ChEBI" id="CHEBI:43474"/>
        <dbReference type="ChEBI" id="CHEBI:58359"/>
        <dbReference type="ChEBI" id="CHEBI:78520"/>
        <dbReference type="ChEBI" id="CHEBI:78521"/>
        <dbReference type="ChEBI" id="CHEBI:456216"/>
    </reaction>
</comment>
<evidence type="ECO:0000256" key="4">
    <source>
        <dbReference type="ARBA" id="ARBA00022917"/>
    </source>
</evidence>
<evidence type="ECO:0000256" key="5">
    <source>
        <dbReference type="HAMAP-Rule" id="MF_00586"/>
    </source>
</evidence>
<keyword evidence="4 5" id="KW-0648">Protein biosynthesis</keyword>
<dbReference type="PROSITE" id="PS51732">
    <property type="entry name" value="ASN_GLN_ASE_3"/>
    <property type="match status" value="1"/>
</dbReference>
<proteinExistence type="inferred from homology"/>